<feature type="non-terminal residue" evidence="1">
    <location>
        <position position="1"/>
    </location>
</feature>
<keyword evidence="3" id="KW-1185">Reference proteome</keyword>
<dbReference type="InterPro" id="IPR016024">
    <property type="entry name" value="ARM-type_fold"/>
</dbReference>
<gene>
    <name evidence="2" type="ORF">IHE44_0008810</name>
    <name evidence="1" type="ORF">IHE44_006565</name>
</gene>
<comment type="caution">
    <text evidence="1">The sequence shown here is derived from an EMBL/GenBank/DDBJ whole genome shotgun (WGS) entry which is preliminary data.</text>
</comment>
<dbReference type="Proteomes" id="UP000618051">
    <property type="component" value="Unassembled WGS sequence"/>
</dbReference>
<name>A0A835NHL7_9PASS</name>
<dbReference type="EMBL" id="JADDUC010000237">
    <property type="protein sequence ID" value="KAG0115191.1"/>
    <property type="molecule type" value="Genomic_DNA"/>
</dbReference>
<dbReference type="InterPro" id="IPR011989">
    <property type="entry name" value="ARM-like"/>
</dbReference>
<evidence type="ECO:0000313" key="3">
    <source>
        <dbReference type="Proteomes" id="UP000618051"/>
    </source>
</evidence>
<dbReference type="SUPFAM" id="SSF48371">
    <property type="entry name" value="ARM repeat"/>
    <property type="match status" value="1"/>
</dbReference>
<reference evidence="2" key="3">
    <citation type="submission" date="2022-01" db="EMBL/GenBank/DDBJ databases">
        <authorList>
            <person name="Rubenstein D.R."/>
        </authorList>
    </citation>
    <scope>NUCLEOTIDE SEQUENCE</scope>
    <source>
        <strain evidence="2">SS15</strain>
        <tissue evidence="2">Liver</tissue>
    </source>
</reference>
<evidence type="ECO:0000313" key="2">
    <source>
        <dbReference type="EMBL" id="KAI1240390.1"/>
    </source>
</evidence>
<protein>
    <submittedName>
        <fullName evidence="1">Uncharacterized protein</fullName>
    </submittedName>
</protein>
<dbReference type="AlphaFoldDB" id="A0A835NHL7"/>
<reference evidence="2 3" key="2">
    <citation type="journal article" date="2021" name="J. Hered.">
        <title>Feather Gene Expression Elucidates the Developmental Basis of Plumage Iridescence in African Starlings.</title>
        <authorList>
            <person name="Rubenstein D.R."/>
            <person name="Corvelo A."/>
            <person name="MacManes M.D."/>
            <person name="Maia R."/>
            <person name="Narzisi G."/>
            <person name="Rousaki A."/>
            <person name="Vandenabeele P."/>
            <person name="Shawkey M.D."/>
            <person name="Solomon J."/>
        </authorList>
    </citation>
    <scope>NUCLEOTIDE SEQUENCE [LARGE SCALE GENOMIC DNA]</scope>
    <source>
        <strain evidence="2">SS15</strain>
    </source>
</reference>
<dbReference type="Gene3D" id="1.25.10.10">
    <property type="entry name" value="Leucine-rich Repeat Variant"/>
    <property type="match status" value="1"/>
</dbReference>
<reference evidence="1" key="1">
    <citation type="submission" date="2020-10" db="EMBL/GenBank/DDBJ databases">
        <title>Feather gene expression reveals the developmental basis of iridescence in African starlings.</title>
        <authorList>
            <person name="Rubenstein D.R."/>
        </authorList>
    </citation>
    <scope>NUCLEOTIDE SEQUENCE</scope>
    <source>
        <strain evidence="1">SS15</strain>
        <tissue evidence="1">Liver</tissue>
    </source>
</reference>
<dbReference type="OrthoDB" id="63891at2759"/>
<accession>A0A835NHL7</accession>
<sequence length="84" mass="9271">MFGRVLLPHKIHINIIIVLRISDTHKKVKQKVLDVLAEIIAILEDALNPVIIHLVEDITNNLNSKDPGVRATAVNALEASIAHL</sequence>
<dbReference type="EMBL" id="JADDUC020000003">
    <property type="protein sequence ID" value="KAI1240390.1"/>
    <property type="molecule type" value="Genomic_DNA"/>
</dbReference>
<evidence type="ECO:0000313" key="1">
    <source>
        <dbReference type="EMBL" id="KAG0115191.1"/>
    </source>
</evidence>
<proteinExistence type="predicted"/>
<organism evidence="1">
    <name type="scientific">Lamprotornis superbus</name>
    <dbReference type="NCBI Taxonomy" id="245042"/>
    <lineage>
        <taxon>Eukaryota</taxon>
        <taxon>Metazoa</taxon>
        <taxon>Chordata</taxon>
        <taxon>Craniata</taxon>
        <taxon>Vertebrata</taxon>
        <taxon>Euteleostomi</taxon>
        <taxon>Archelosauria</taxon>
        <taxon>Archosauria</taxon>
        <taxon>Dinosauria</taxon>
        <taxon>Saurischia</taxon>
        <taxon>Theropoda</taxon>
        <taxon>Coelurosauria</taxon>
        <taxon>Aves</taxon>
        <taxon>Neognathae</taxon>
        <taxon>Neoaves</taxon>
        <taxon>Telluraves</taxon>
        <taxon>Australaves</taxon>
        <taxon>Passeriformes</taxon>
        <taxon>Sturnidae</taxon>
        <taxon>Lamprotornis</taxon>
    </lineage>
</organism>